<evidence type="ECO:0000256" key="8">
    <source>
        <dbReference type="PROSITE-ProRule" id="PRU10059"/>
    </source>
</evidence>
<sequence length="477" mass="51629">MSATSNLMLSLGFSVLLLLHGVVASVDYGTALTKSLLYYEAQRSGKLPSNQRVQWRADSGLNDGSDAGIDLVGGYYDAGDNVKFGFTMAFTITMLSWSVVEFGTQLSGKNELSHALEAVKWGTDYLIKSHPQSDVLYGQVGDGDSDHDCWQRPEDMTTPRTTFKIDDQHPGSDLAGESSAALAAASIAFKKSDPRYSSQLLAHAKQLFEFARNHQGLYQSSIPAAAKFYSSSGFKDELLWAAAWLHRATGDKIYLDFLGSAGDTGGTRSMFSWDDKFLVLEGKVESAGTWAQYKSQAEQYICSCVQKAGSNNVKLTPGGLLWWQPWNGLQYVTTAMFVTAAYSDYLTAGKSSLHCQAGDVTPADLITFVRSQVDYILGSNPKSMSYMVGVGSNYPGKVHHRAASIVSIKKDKTPVTCKGGFDAWFNRDAPNPNVLEGAIVGGPDLSDSYSDSRSNFQQAEPATVSTAPFVGVLARIA</sequence>
<dbReference type="OrthoDB" id="10257085at2759"/>
<dbReference type="AlphaFoldDB" id="A0A200QH76"/>
<keyword evidence="9" id="KW-0732">Signal</keyword>
<dbReference type="STRING" id="56857.A0A200QH76"/>
<comment type="similarity">
    <text evidence="2 8 9">Belongs to the glycosyl hydrolase 9 (cellulase E) family.</text>
</comment>
<evidence type="ECO:0000313" key="11">
    <source>
        <dbReference type="EMBL" id="OVA09799.1"/>
    </source>
</evidence>
<evidence type="ECO:0000256" key="1">
    <source>
        <dbReference type="ARBA" id="ARBA00000966"/>
    </source>
</evidence>
<protein>
    <recommendedName>
        <fullName evidence="9">Endoglucanase</fullName>
        <ecNumber evidence="9">3.2.1.4</ecNumber>
    </recommendedName>
</protein>
<feature type="chain" id="PRO_5011833755" description="Endoglucanase" evidence="9">
    <location>
        <begin position="25"/>
        <end position="477"/>
    </location>
</feature>
<gene>
    <name evidence="11" type="ORF">BVC80_1759g21</name>
</gene>
<dbReference type="SUPFAM" id="SSF48208">
    <property type="entry name" value="Six-hairpin glycosidases"/>
    <property type="match status" value="1"/>
</dbReference>
<dbReference type="GO" id="GO:0008810">
    <property type="term" value="F:cellulase activity"/>
    <property type="evidence" value="ECO:0007669"/>
    <property type="project" value="UniProtKB-EC"/>
</dbReference>
<dbReference type="InParanoid" id="A0A200QH76"/>
<evidence type="ECO:0000256" key="5">
    <source>
        <dbReference type="ARBA" id="ARBA00023277"/>
    </source>
</evidence>
<accession>A0A200QH76</accession>
<evidence type="ECO:0000256" key="9">
    <source>
        <dbReference type="RuleBase" id="RU361166"/>
    </source>
</evidence>
<feature type="signal peptide" evidence="9">
    <location>
        <begin position="1"/>
        <end position="24"/>
    </location>
</feature>
<dbReference type="InterPro" id="IPR001701">
    <property type="entry name" value="Glyco_hydro_9"/>
</dbReference>
<dbReference type="EC" id="3.2.1.4" evidence="9"/>
<dbReference type="OMA" id="MAIMARI"/>
<keyword evidence="7 8" id="KW-0624">Polysaccharide degradation</keyword>
<feature type="domain" description="Glycoside hydrolase family 9" evidence="10">
    <location>
        <begin position="28"/>
        <end position="473"/>
    </location>
</feature>
<comment type="catalytic activity">
    <reaction evidence="1 9">
        <text>Endohydrolysis of (1-&gt;4)-beta-D-glucosidic linkages in cellulose, lichenin and cereal beta-D-glucans.</text>
        <dbReference type="EC" id="3.2.1.4"/>
    </reaction>
</comment>
<reference evidence="11 12" key="1">
    <citation type="journal article" date="2017" name="Mol. Plant">
        <title>The Genome of Medicinal Plant Macleaya cordata Provides New Insights into Benzylisoquinoline Alkaloids Metabolism.</title>
        <authorList>
            <person name="Liu X."/>
            <person name="Liu Y."/>
            <person name="Huang P."/>
            <person name="Ma Y."/>
            <person name="Qing Z."/>
            <person name="Tang Q."/>
            <person name="Cao H."/>
            <person name="Cheng P."/>
            <person name="Zheng Y."/>
            <person name="Yuan Z."/>
            <person name="Zhou Y."/>
            <person name="Liu J."/>
            <person name="Tang Z."/>
            <person name="Zhuo Y."/>
            <person name="Zhang Y."/>
            <person name="Yu L."/>
            <person name="Huang J."/>
            <person name="Yang P."/>
            <person name="Peng Q."/>
            <person name="Zhang J."/>
            <person name="Jiang W."/>
            <person name="Zhang Z."/>
            <person name="Lin K."/>
            <person name="Ro D.K."/>
            <person name="Chen X."/>
            <person name="Xiong X."/>
            <person name="Shang Y."/>
            <person name="Huang S."/>
            <person name="Zeng J."/>
        </authorList>
    </citation>
    <scope>NUCLEOTIDE SEQUENCE [LARGE SCALE GENOMIC DNA]</scope>
    <source>
        <strain evidence="12">cv. BLH2017</strain>
        <tissue evidence="11">Root</tissue>
    </source>
</reference>
<dbReference type="GO" id="GO:0030245">
    <property type="term" value="P:cellulose catabolic process"/>
    <property type="evidence" value="ECO:0007669"/>
    <property type="project" value="UniProtKB-KW"/>
</dbReference>
<dbReference type="PROSITE" id="PS00592">
    <property type="entry name" value="GH9_2"/>
    <property type="match status" value="1"/>
</dbReference>
<evidence type="ECO:0000256" key="2">
    <source>
        <dbReference type="ARBA" id="ARBA00007072"/>
    </source>
</evidence>
<dbReference type="InterPro" id="IPR018221">
    <property type="entry name" value="Glyco_hydro_9_His_AS"/>
</dbReference>
<organism evidence="11 12">
    <name type="scientific">Macleaya cordata</name>
    <name type="common">Five-seeded plume-poppy</name>
    <name type="synonym">Bocconia cordata</name>
    <dbReference type="NCBI Taxonomy" id="56857"/>
    <lineage>
        <taxon>Eukaryota</taxon>
        <taxon>Viridiplantae</taxon>
        <taxon>Streptophyta</taxon>
        <taxon>Embryophyta</taxon>
        <taxon>Tracheophyta</taxon>
        <taxon>Spermatophyta</taxon>
        <taxon>Magnoliopsida</taxon>
        <taxon>Ranunculales</taxon>
        <taxon>Papaveraceae</taxon>
        <taxon>Papaveroideae</taxon>
        <taxon>Macleaya</taxon>
    </lineage>
</organism>
<dbReference type="InterPro" id="IPR012341">
    <property type="entry name" value="6hp_glycosidase-like_sf"/>
</dbReference>
<keyword evidence="12" id="KW-1185">Reference proteome</keyword>
<evidence type="ECO:0000256" key="3">
    <source>
        <dbReference type="ARBA" id="ARBA00022801"/>
    </source>
</evidence>
<dbReference type="EMBL" id="MVGT01002048">
    <property type="protein sequence ID" value="OVA09799.1"/>
    <property type="molecule type" value="Genomic_DNA"/>
</dbReference>
<proteinExistence type="inferred from homology"/>
<dbReference type="PANTHER" id="PTHR22298">
    <property type="entry name" value="ENDO-1,4-BETA-GLUCANASE"/>
    <property type="match status" value="1"/>
</dbReference>
<comment type="caution">
    <text evidence="11">The sequence shown here is derived from an EMBL/GenBank/DDBJ whole genome shotgun (WGS) entry which is preliminary data.</text>
</comment>
<evidence type="ECO:0000259" key="10">
    <source>
        <dbReference type="Pfam" id="PF00759"/>
    </source>
</evidence>
<evidence type="ECO:0000256" key="4">
    <source>
        <dbReference type="ARBA" id="ARBA00023001"/>
    </source>
</evidence>
<keyword evidence="3 8" id="KW-0378">Hydrolase</keyword>
<keyword evidence="5 8" id="KW-0119">Carbohydrate metabolism</keyword>
<dbReference type="Gene3D" id="1.50.10.10">
    <property type="match status" value="1"/>
</dbReference>
<name>A0A200QH76_MACCD</name>
<evidence type="ECO:0000256" key="7">
    <source>
        <dbReference type="ARBA" id="ARBA00023326"/>
    </source>
</evidence>
<keyword evidence="4 9" id="KW-0136">Cellulose degradation</keyword>
<evidence type="ECO:0000313" key="12">
    <source>
        <dbReference type="Proteomes" id="UP000195402"/>
    </source>
</evidence>
<dbReference type="FunFam" id="1.50.10.10:FF:000020">
    <property type="entry name" value="Endoglucanase"/>
    <property type="match status" value="1"/>
</dbReference>
<dbReference type="InterPro" id="IPR008928">
    <property type="entry name" value="6-hairpin_glycosidase_sf"/>
</dbReference>
<dbReference type="Pfam" id="PF00759">
    <property type="entry name" value="Glyco_hydro_9"/>
    <property type="match status" value="1"/>
</dbReference>
<evidence type="ECO:0000256" key="6">
    <source>
        <dbReference type="ARBA" id="ARBA00023295"/>
    </source>
</evidence>
<dbReference type="Proteomes" id="UP000195402">
    <property type="component" value="Unassembled WGS sequence"/>
</dbReference>
<feature type="active site" evidence="8">
    <location>
        <position position="399"/>
    </location>
</feature>
<keyword evidence="6 8" id="KW-0326">Glycosidase</keyword>
<dbReference type="FunCoup" id="A0A200QH76">
    <property type="interactions" value="152"/>
</dbReference>